<evidence type="ECO:0000256" key="7">
    <source>
        <dbReference type="RuleBase" id="RU368041"/>
    </source>
</evidence>
<evidence type="ECO:0000256" key="1">
    <source>
        <dbReference type="ARBA" id="ARBA00004651"/>
    </source>
</evidence>
<organism evidence="9 10">
    <name type="scientific">Cebus imitator</name>
    <name type="common">Panamanian white-faced capuchin</name>
    <name type="synonym">Cebus capucinus imitator</name>
    <dbReference type="NCBI Taxonomy" id="2715852"/>
    <lineage>
        <taxon>Eukaryota</taxon>
        <taxon>Metazoa</taxon>
        <taxon>Chordata</taxon>
        <taxon>Craniata</taxon>
        <taxon>Vertebrata</taxon>
        <taxon>Euteleostomi</taxon>
        <taxon>Mammalia</taxon>
        <taxon>Eutheria</taxon>
        <taxon>Euarchontoglires</taxon>
        <taxon>Primates</taxon>
        <taxon>Haplorrhini</taxon>
        <taxon>Platyrrhini</taxon>
        <taxon>Cebidae</taxon>
        <taxon>Cebinae</taxon>
        <taxon>Cebus</taxon>
    </lineage>
</organism>
<keyword evidence="6 7" id="KW-0472">Membrane</keyword>
<dbReference type="PANTHER" id="PTHR13084">
    <property type="entry name" value="T-CELL LYMPHOMA BREAKPOINT-ASSOCIATED TARGET 1-RELATED"/>
    <property type="match status" value="1"/>
</dbReference>
<comment type="subcellular location">
    <subcellularLocation>
        <location evidence="1 7">Cell membrane</location>
        <topology evidence="1 7">Multi-pass membrane protein</topology>
    </subcellularLocation>
</comment>
<evidence type="ECO:0000256" key="3">
    <source>
        <dbReference type="ARBA" id="ARBA00022475"/>
    </source>
</evidence>
<feature type="region of interest" description="Disordered" evidence="8">
    <location>
        <begin position="120"/>
        <end position="140"/>
    </location>
</feature>
<dbReference type="AlphaFoldDB" id="A0A2K5R5U8"/>
<dbReference type="Ensembl" id="ENSCCAT00000041000.1">
    <property type="protein sequence ID" value="ENSCCAP00000023495.1"/>
    <property type="gene ID" value="ENSCCAG00000029526.1"/>
</dbReference>
<dbReference type="Proteomes" id="UP000233040">
    <property type="component" value="Unassembled WGS sequence"/>
</dbReference>
<gene>
    <name evidence="9" type="primary">NKAIN4</name>
</gene>
<reference evidence="9" key="1">
    <citation type="submission" date="2025-08" db="UniProtKB">
        <authorList>
            <consortium name="Ensembl"/>
        </authorList>
    </citation>
    <scope>IDENTIFICATION</scope>
</reference>
<comment type="similarity">
    <text evidence="2 7">Belongs to the NKAIN family.</text>
</comment>
<comment type="caution">
    <text evidence="7">Lacks conserved residue(s) required for the propagation of feature annotation.</text>
</comment>
<dbReference type="GO" id="GO:0005886">
    <property type="term" value="C:plasma membrane"/>
    <property type="evidence" value="ECO:0007669"/>
    <property type="project" value="UniProtKB-SubCell"/>
</dbReference>
<sequence length="140" mass="15071">MLSLLVAVVWVTWNIFLICFYLEVRGLSQDRELLTFSLSQHRSCWHEHWLGCLHEEWLAAGLGGPHGQALPSYVEVLHSGLQTLIADGVCGGCLVTMFSEEEDSCQCGRPQAAGAALSLSGLGQGERPPLGGNPRPAGPC</sequence>
<dbReference type="GeneTree" id="ENSGT00940000157989"/>
<accession>A0A2K5R5U8</accession>
<dbReference type="InterPro" id="IPR008516">
    <property type="entry name" value="Na/K-Atpase_Interacting"/>
</dbReference>
<protein>
    <recommendedName>
        <fullName evidence="7">Sodium/potassium-transporting ATPase subunit beta-1-interacting protein</fullName>
        <shortName evidence="7">Na(+)/K(+)-transporting ATPase subunit beta-1-interacting protein</shortName>
    </recommendedName>
</protein>
<keyword evidence="3 7" id="KW-1003">Cell membrane</keyword>
<feature type="transmembrane region" description="Helical" evidence="7">
    <location>
        <begin position="6"/>
        <end position="24"/>
    </location>
</feature>
<dbReference type="GO" id="GO:0002028">
    <property type="term" value="P:regulation of sodium ion transport"/>
    <property type="evidence" value="ECO:0007669"/>
    <property type="project" value="UniProtKB-UniRule"/>
</dbReference>
<keyword evidence="5 7" id="KW-1133">Transmembrane helix</keyword>
<evidence type="ECO:0000256" key="6">
    <source>
        <dbReference type="ARBA" id="ARBA00023136"/>
    </source>
</evidence>
<proteinExistence type="inferred from homology"/>
<keyword evidence="10" id="KW-1185">Reference proteome</keyword>
<evidence type="ECO:0000256" key="8">
    <source>
        <dbReference type="SAM" id="MobiDB-lite"/>
    </source>
</evidence>
<dbReference type="Pfam" id="PF05640">
    <property type="entry name" value="NKAIN"/>
    <property type="match status" value="1"/>
</dbReference>
<keyword evidence="4 7" id="KW-0812">Transmembrane</keyword>
<evidence type="ECO:0000256" key="4">
    <source>
        <dbReference type="ARBA" id="ARBA00022692"/>
    </source>
</evidence>
<evidence type="ECO:0000256" key="2">
    <source>
        <dbReference type="ARBA" id="ARBA00006364"/>
    </source>
</evidence>
<evidence type="ECO:0000256" key="5">
    <source>
        <dbReference type="ARBA" id="ARBA00022989"/>
    </source>
</evidence>
<evidence type="ECO:0000313" key="9">
    <source>
        <dbReference type="Ensembl" id="ENSCCAP00000023495.1"/>
    </source>
</evidence>
<reference evidence="9" key="2">
    <citation type="submission" date="2025-09" db="UniProtKB">
        <authorList>
            <consortium name="Ensembl"/>
        </authorList>
    </citation>
    <scope>IDENTIFICATION</scope>
</reference>
<evidence type="ECO:0000313" key="10">
    <source>
        <dbReference type="Proteomes" id="UP000233040"/>
    </source>
</evidence>
<name>A0A2K5R5U8_CEBIM</name>
<dbReference type="PANTHER" id="PTHR13084:SF5">
    <property type="entry name" value="SODIUM_POTASSIUM-TRANSPORTING ATPASE SUBUNIT BETA-1-INTERACTING PROTEIN 4"/>
    <property type="match status" value="1"/>
</dbReference>